<evidence type="ECO:0000256" key="1">
    <source>
        <dbReference type="ARBA" id="ARBA00005622"/>
    </source>
</evidence>
<evidence type="ECO:0000256" key="2">
    <source>
        <dbReference type="ARBA" id="ARBA00022801"/>
    </source>
</evidence>
<dbReference type="InterPro" id="IPR000801">
    <property type="entry name" value="Esterase-like"/>
</dbReference>
<dbReference type="InterPro" id="IPR052558">
    <property type="entry name" value="Siderophore_Hydrolase_D"/>
</dbReference>
<evidence type="ECO:0000313" key="3">
    <source>
        <dbReference type="EMBL" id="MFD0872268.1"/>
    </source>
</evidence>
<dbReference type="PANTHER" id="PTHR40841:SF2">
    <property type="entry name" value="SIDEROPHORE-DEGRADING ESTERASE (EUROFUNG)"/>
    <property type="match status" value="1"/>
</dbReference>
<dbReference type="PANTHER" id="PTHR40841">
    <property type="entry name" value="SIDEROPHORE TRIACETYLFUSARININE C ESTERASE"/>
    <property type="match status" value="1"/>
</dbReference>
<keyword evidence="4" id="KW-1185">Reference proteome</keyword>
<dbReference type="InterPro" id="IPR029058">
    <property type="entry name" value="AB_hydrolase_fold"/>
</dbReference>
<protein>
    <submittedName>
        <fullName evidence="3">Alpha/beta hydrolase</fullName>
    </submittedName>
</protein>
<dbReference type="EMBL" id="JBHTIU010000106">
    <property type="protein sequence ID" value="MFD0872268.1"/>
    <property type="molecule type" value="Genomic_DNA"/>
</dbReference>
<keyword evidence="2 3" id="KW-0378">Hydrolase</keyword>
<name>A0ABW3DIU8_9BACL</name>
<comment type="caution">
    <text evidence="3">The sequence shown here is derived from an EMBL/GenBank/DDBJ whole genome shotgun (WGS) entry which is preliminary data.</text>
</comment>
<dbReference type="Pfam" id="PF00756">
    <property type="entry name" value="Esterase"/>
    <property type="match status" value="1"/>
</dbReference>
<evidence type="ECO:0000313" key="4">
    <source>
        <dbReference type="Proteomes" id="UP001597120"/>
    </source>
</evidence>
<dbReference type="Gene3D" id="3.40.50.1820">
    <property type="entry name" value="alpha/beta hydrolase"/>
    <property type="match status" value="1"/>
</dbReference>
<comment type="similarity">
    <text evidence="1">Belongs to the esterase D family.</text>
</comment>
<dbReference type="Proteomes" id="UP001597120">
    <property type="component" value="Unassembled WGS sequence"/>
</dbReference>
<gene>
    <name evidence="3" type="ORF">ACFQ03_24405</name>
</gene>
<dbReference type="GO" id="GO:0016787">
    <property type="term" value="F:hydrolase activity"/>
    <property type="evidence" value="ECO:0007669"/>
    <property type="project" value="UniProtKB-KW"/>
</dbReference>
<proteinExistence type="inferred from homology"/>
<organism evidence="3 4">
    <name type="scientific">Paenibacillus residui</name>
    <dbReference type="NCBI Taxonomy" id="629724"/>
    <lineage>
        <taxon>Bacteria</taxon>
        <taxon>Bacillati</taxon>
        <taxon>Bacillota</taxon>
        <taxon>Bacilli</taxon>
        <taxon>Bacillales</taxon>
        <taxon>Paenibacillaceae</taxon>
        <taxon>Paenibacillus</taxon>
    </lineage>
</organism>
<reference evidence="4" key="1">
    <citation type="journal article" date="2019" name="Int. J. Syst. Evol. Microbiol.">
        <title>The Global Catalogue of Microorganisms (GCM) 10K type strain sequencing project: providing services to taxonomists for standard genome sequencing and annotation.</title>
        <authorList>
            <consortium name="The Broad Institute Genomics Platform"/>
            <consortium name="The Broad Institute Genome Sequencing Center for Infectious Disease"/>
            <person name="Wu L."/>
            <person name="Ma J."/>
        </authorList>
    </citation>
    <scope>NUCLEOTIDE SEQUENCE [LARGE SCALE GENOMIC DNA]</scope>
    <source>
        <strain evidence="4">CCUG 57263</strain>
    </source>
</reference>
<dbReference type="SUPFAM" id="SSF53474">
    <property type="entry name" value="alpha/beta-Hydrolases"/>
    <property type="match status" value="1"/>
</dbReference>
<sequence>MNMDRTEKYCMPGCVEQVLCSSHKQLEYRILIAVPGEDPPERGYPVIYALDGDAVFGTLVEAARLQTRKPHGFDPAMIVGICYPSREPFDRNRRYYDFTTPAQAEHLPERPNGWEWPDLGGADAFLDFMEAELMPKIFGQYPVDRERQAIFGHSLGGLLVLHALFSRPQLFQHYIAGSPSIWWNNRAILQEKIKFETTLAEARIYPRLLITIGADELDYMVKDAEQLAESLEPLAACGFHSEMVKFADENHVSVLPAALSRLLKFTLGGA</sequence>
<dbReference type="RefSeq" id="WP_225312699.1">
    <property type="nucleotide sequence ID" value="NZ_JBHTIU010000106.1"/>
</dbReference>
<accession>A0ABW3DIU8</accession>